<evidence type="ECO:0000256" key="1">
    <source>
        <dbReference type="SAM" id="MobiDB-lite"/>
    </source>
</evidence>
<gene>
    <name evidence="2" type="ORF">NDU88_001572</name>
</gene>
<proteinExistence type="predicted"/>
<protein>
    <submittedName>
        <fullName evidence="2">Uncharacterized protein</fullName>
    </submittedName>
</protein>
<reference evidence="2" key="1">
    <citation type="journal article" date="2022" name="bioRxiv">
        <title>Sequencing and chromosome-scale assembly of the giantPleurodeles waltlgenome.</title>
        <authorList>
            <person name="Brown T."/>
            <person name="Elewa A."/>
            <person name="Iarovenko S."/>
            <person name="Subramanian E."/>
            <person name="Araus A.J."/>
            <person name="Petzold A."/>
            <person name="Susuki M."/>
            <person name="Suzuki K.-i.T."/>
            <person name="Hayashi T."/>
            <person name="Toyoda A."/>
            <person name="Oliveira C."/>
            <person name="Osipova E."/>
            <person name="Leigh N.D."/>
            <person name="Simon A."/>
            <person name="Yun M.H."/>
        </authorList>
    </citation>
    <scope>NUCLEOTIDE SEQUENCE</scope>
    <source>
        <strain evidence="2">20211129_DDA</strain>
        <tissue evidence="2">Liver</tissue>
    </source>
</reference>
<dbReference type="Proteomes" id="UP001066276">
    <property type="component" value="Chromosome 3_2"/>
</dbReference>
<comment type="caution">
    <text evidence="2">The sequence shown here is derived from an EMBL/GenBank/DDBJ whole genome shotgun (WGS) entry which is preliminary data.</text>
</comment>
<accession>A0AAV7TI30</accession>
<feature type="compositionally biased region" description="Basic and acidic residues" evidence="1">
    <location>
        <begin position="114"/>
        <end position="131"/>
    </location>
</feature>
<evidence type="ECO:0000313" key="2">
    <source>
        <dbReference type="EMBL" id="KAJ1176290.1"/>
    </source>
</evidence>
<sequence>MIPHEVHPGRRQSHYRVLTFPTALRAPHPTAMEICVVKLRACMGDISTIKRWIQGAIKITKYDNSCDAPEAVDRCIGMQECGAWSSEPGGGELEGRLQEDMETRKRSKGQATRNSDKEQRRGLHIRAPTEGKCGDCRQSLQRVCSRPSQKQPN</sequence>
<keyword evidence="3" id="KW-1185">Reference proteome</keyword>
<feature type="region of interest" description="Disordered" evidence="1">
    <location>
        <begin position="86"/>
        <end position="131"/>
    </location>
</feature>
<name>A0AAV7TI30_PLEWA</name>
<evidence type="ECO:0000313" key="3">
    <source>
        <dbReference type="Proteomes" id="UP001066276"/>
    </source>
</evidence>
<organism evidence="2 3">
    <name type="scientific">Pleurodeles waltl</name>
    <name type="common">Iberian ribbed newt</name>
    <dbReference type="NCBI Taxonomy" id="8319"/>
    <lineage>
        <taxon>Eukaryota</taxon>
        <taxon>Metazoa</taxon>
        <taxon>Chordata</taxon>
        <taxon>Craniata</taxon>
        <taxon>Vertebrata</taxon>
        <taxon>Euteleostomi</taxon>
        <taxon>Amphibia</taxon>
        <taxon>Batrachia</taxon>
        <taxon>Caudata</taxon>
        <taxon>Salamandroidea</taxon>
        <taxon>Salamandridae</taxon>
        <taxon>Pleurodelinae</taxon>
        <taxon>Pleurodeles</taxon>
    </lineage>
</organism>
<dbReference type="EMBL" id="JANPWB010000006">
    <property type="protein sequence ID" value="KAJ1176290.1"/>
    <property type="molecule type" value="Genomic_DNA"/>
</dbReference>
<feature type="compositionally biased region" description="Basic and acidic residues" evidence="1">
    <location>
        <begin position="93"/>
        <end position="104"/>
    </location>
</feature>
<dbReference type="AlphaFoldDB" id="A0AAV7TI30"/>